<name>A0AB34KZV5_9PEZI</name>
<organism evidence="1 2">
    <name type="scientific">Cladosporium halotolerans</name>
    <dbReference type="NCBI Taxonomy" id="1052096"/>
    <lineage>
        <taxon>Eukaryota</taxon>
        <taxon>Fungi</taxon>
        <taxon>Dikarya</taxon>
        <taxon>Ascomycota</taxon>
        <taxon>Pezizomycotina</taxon>
        <taxon>Dothideomycetes</taxon>
        <taxon>Dothideomycetidae</taxon>
        <taxon>Cladosporiales</taxon>
        <taxon>Cladosporiaceae</taxon>
        <taxon>Cladosporium</taxon>
    </lineage>
</organism>
<keyword evidence="2" id="KW-1185">Reference proteome</keyword>
<dbReference type="AlphaFoldDB" id="A0AB34KZV5"/>
<protein>
    <recommendedName>
        <fullName evidence="3">F-box domain-containing protein</fullName>
    </recommendedName>
</protein>
<dbReference type="RefSeq" id="XP_069233654.1">
    <property type="nucleotide sequence ID" value="XM_069369531.1"/>
</dbReference>
<evidence type="ECO:0000313" key="1">
    <source>
        <dbReference type="EMBL" id="KAL1590549.1"/>
    </source>
</evidence>
<reference evidence="1 2" key="1">
    <citation type="journal article" date="2020" name="Microbiol. Resour. Announc.">
        <title>Draft Genome Sequence of a Cladosporium Species Isolated from the Mesophotic Ascidian Didemnum maculosum.</title>
        <authorList>
            <person name="Gioti A."/>
            <person name="Siaperas R."/>
            <person name="Nikolaivits E."/>
            <person name="Le Goff G."/>
            <person name="Ouazzani J."/>
            <person name="Kotoulas G."/>
            <person name="Topakas E."/>
        </authorList>
    </citation>
    <scope>NUCLEOTIDE SEQUENCE [LARGE SCALE GENOMIC DNA]</scope>
    <source>
        <strain evidence="1 2">TM138-S3</strain>
    </source>
</reference>
<dbReference type="EMBL" id="JAAQHG020000002">
    <property type="protein sequence ID" value="KAL1590549.1"/>
    <property type="molecule type" value="Genomic_DNA"/>
</dbReference>
<accession>A0AB34KZV5</accession>
<comment type="caution">
    <text evidence="1">The sequence shown here is derived from an EMBL/GenBank/DDBJ whole genome shotgun (WGS) entry which is preliminary data.</text>
</comment>
<evidence type="ECO:0000313" key="2">
    <source>
        <dbReference type="Proteomes" id="UP000803884"/>
    </source>
</evidence>
<dbReference type="Proteomes" id="UP000803884">
    <property type="component" value="Unassembled WGS sequence"/>
</dbReference>
<gene>
    <name evidence="1" type="ORF">WHR41_00925</name>
</gene>
<proteinExistence type="predicted"/>
<sequence>MSAFQDQRASLTILPPELLLQIIPNIPHDPQNIESLKLTNRQFYSLLTAHETTLAPAIRKTSYKTSPRLFPSLPLNSYTSLTTLHNRLATLTALHDNWLHLTSHGPELNWLRDRWESIHKAGTLLLYRLRDCCESFDHGDSDAAHAAKIDLLHLLPATSLACLVFKCYSAIKILRVHGPEPVHATFAKEDVGVRCEVELALEEMLLEHGPEFFVALLGAGRQGNGKGSWAVNALQDELANMEFRQLHSAAPTLISTLRRSFAQKTNGHFANTATKMWEVLSSSVFDEVDEDKMVKIVTGDTLVGGMRRMGY</sequence>
<evidence type="ECO:0008006" key="3">
    <source>
        <dbReference type="Google" id="ProtNLM"/>
    </source>
</evidence>
<dbReference type="GeneID" id="96002369"/>